<dbReference type="CDD" id="cd09323">
    <property type="entry name" value="TDT_SLAC1_like"/>
    <property type="match status" value="1"/>
</dbReference>
<keyword evidence="7 11" id="KW-1133">Transmembrane helix</keyword>
<dbReference type="AlphaFoldDB" id="A0A8T2TD38"/>
<comment type="caution">
    <text evidence="12">The sequence shown here is derived from an EMBL/GenBank/DDBJ whole genome shotgun (WGS) entry which is preliminary data.</text>
</comment>
<evidence type="ECO:0000313" key="12">
    <source>
        <dbReference type="EMBL" id="KAH7416042.1"/>
    </source>
</evidence>
<dbReference type="GO" id="GO:0005886">
    <property type="term" value="C:plasma membrane"/>
    <property type="evidence" value="ECO:0007669"/>
    <property type="project" value="UniProtKB-SubCell"/>
</dbReference>
<protein>
    <submittedName>
        <fullName evidence="12">Uncharacterized protein</fullName>
    </submittedName>
</protein>
<evidence type="ECO:0000256" key="10">
    <source>
        <dbReference type="SAM" id="MobiDB-lite"/>
    </source>
</evidence>
<keyword evidence="6 11" id="KW-0812">Transmembrane</keyword>
<evidence type="ECO:0000256" key="9">
    <source>
        <dbReference type="ARBA" id="ARBA00023136"/>
    </source>
</evidence>
<feature type="transmembrane region" description="Helical" evidence="11">
    <location>
        <begin position="621"/>
        <end position="646"/>
    </location>
</feature>
<accession>A0A8T2TD38</accession>
<evidence type="ECO:0000256" key="5">
    <source>
        <dbReference type="ARBA" id="ARBA00022475"/>
    </source>
</evidence>
<evidence type="ECO:0000256" key="11">
    <source>
        <dbReference type="SAM" id="Phobius"/>
    </source>
</evidence>
<keyword evidence="4" id="KW-0813">Transport</keyword>
<comment type="subcellular location">
    <subcellularLocation>
        <location evidence="2">Cell membrane</location>
    </subcellularLocation>
    <subcellularLocation>
        <location evidence="1">Endomembrane system</location>
        <topology evidence="1">Multi-pass membrane protein</topology>
    </subcellularLocation>
</comment>
<proteinExistence type="inferred from homology"/>
<dbReference type="EMBL" id="CM035419">
    <property type="protein sequence ID" value="KAH7416042.1"/>
    <property type="molecule type" value="Genomic_DNA"/>
</dbReference>
<dbReference type="PANTHER" id="PTHR31269:SF2">
    <property type="entry name" value="S-TYPE ANION CHANNEL SLAH3"/>
    <property type="match status" value="1"/>
</dbReference>
<dbReference type="InterPro" id="IPR004695">
    <property type="entry name" value="SLAC1/Mae1/Ssu1/TehA"/>
</dbReference>
<dbReference type="Pfam" id="PF03595">
    <property type="entry name" value="SLAC1"/>
    <property type="match status" value="1"/>
</dbReference>
<evidence type="ECO:0000313" key="13">
    <source>
        <dbReference type="Proteomes" id="UP000825935"/>
    </source>
</evidence>
<comment type="similarity">
    <text evidence="3">Belongs to the SLAC1 S-type anion channel family.</text>
</comment>
<name>A0A8T2TD38_CERRI</name>
<dbReference type="PANTHER" id="PTHR31269">
    <property type="entry name" value="S-TYPE ANION CHANNEL SLAH3"/>
    <property type="match status" value="1"/>
</dbReference>
<evidence type="ECO:0000256" key="8">
    <source>
        <dbReference type="ARBA" id="ARBA00023065"/>
    </source>
</evidence>
<gene>
    <name evidence="12" type="ORF">KP509_14G072500</name>
</gene>
<evidence type="ECO:0000256" key="7">
    <source>
        <dbReference type="ARBA" id="ARBA00022989"/>
    </source>
</evidence>
<keyword evidence="8" id="KW-0406">Ion transport</keyword>
<dbReference type="Gene3D" id="1.50.10.150">
    <property type="entry name" value="Voltage-dependent anion channel"/>
    <property type="match status" value="1"/>
</dbReference>
<evidence type="ECO:0000256" key="6">
    <source>
        <dbReference type="ARBA" id="ARBA00022692"/>
    </source>
</evidence>
<evidence type="ECO:0000256" key="4">
    <source>
        <dbReference type="ARBA" id="ARBA00022448"/>
    </source>
</evidence>
<dbReference type="GO" id="GO:0006873">
    <property type="term" value="P:intracellular monoatomic ion homeostasis"/>
    <property type="evidence" value="ECO:0007669"/>
    <property type="project" value="InterPro"/>
</dbReference>
<keyword evidence="9 11" id="KW-0472">Membrane</keyword>
<dbReference type="Proteomes" id="UP000825935">
    <property type="component" value="Chromosome 14"/>
</dbReference>
<feature type="transmembrane region" description="Helical" evidence="11">
    <location>
        <begin position="417"/>
        <end position="437"/>
    </location>
</feature>
<evidence type="ECO:0000256" key="3">
    <source>
        <dbReference type="ARBA" id="ARBA00007808"/>
    </source>
</evidence>
<feature type="transmembrane region" description="Helical" evidence="11">
    <location>
        <begin position="335"/>
        <end position="357"/>
    </location>
</feature>
<feature type="transmembrane region" description="Helical" evidence="11">
    <location>
        <begin position="377"/>
        <end position="396"/>
    </location>
</feature>
<dbReference type="InterPro" id="IPR030183">
    <property type="entry name" value="SLAC/SLAH"/>
</dbReference>
<dbReference type="InterPro" id="IPR038665">
    <property type="entry name" value="Voltage-dep_anion_channel_sf"/>
</dbReference>
<organism evidence="12 13">
    <name type="scientific">Ceratopteris richardii</name>
    <name type="common">Triangle waterfern</name>
    <dbReference type="NCBI Taxonomy" id="49495"/>
    <lineage>
        <taxon>Eukaryota</taxon>
        <taxon>Viridiplantae</taxon>
        <taxon>Streptophyta</taxon>
        <taxon>Embryophyta</taxon>
        <taxon>Tracheophyta</taxon>
        <taxon>Polypodiopsida</taxon>
        <taxon>Polypodiidae</taxon>
        <taxon>Polypodiales</taxon>
        <taxon>Pteridineae</taxon>
        <taxon>Pteridaceae</taxon>
        <taxon>Parkerioideae</taxon>
        <taxon>Ceratopteris</taxon>
    </lineage>
</organism>
<evidence type="ECO:0000256" key="2">
    <source>
        <dbReference type="ARBA" id="ARBA00004236"/>
    </source>
</evidence>
<sequence length="675" mass="78160">MYRRTFTICTFLGLNRIDHANFLQNILLYCTKFYKEDKMAYLLRVYVDGQSISSETIIRYTQGKNRKHRGSTAIKEFKRGSLLTVHSIFVLNHLNHLKRDLIHVRQGIMAREDCKECCSKPRVLEEKMLSKNVVIPIDQWLNSPHNTLMPTEGMPDRQAYSTMEQIPNHKQGFATAQESCESSALDVELMSVGVNNDLSNQEKTVKLCHRADLLHDDEACHLTDGEYRRNPKRKKRHSRIRKVRRQKYWMFHHAVNSHDSCCWGILTHRWMGKRDEQFQRNTERSLPFSADTTSHESTTRSTSFPITDTKDQGRNLPNNIRNQERRLSADEPWPFLMRFPVSCFSICMGFGIQTVLWKTLSTIKWLPFMHIPKYVNLILWCLGSFLTLILFITYISKCILYPRLIRWEFTHPIRSNFFFAPWIACMWLTVGTPDAIATTINPIFWLLLMAPIMLLNVRIYGQWLSEGRRLSESANPGTHLSLVGNFVGALLAATTGWKEIARFFWVIGLVHYLVLIVTLYQRSPTAPVLPKNLRPYFFLFVSAPSSASASWCALSGRFDMVSRSCLFLAFYLYMLLIVKINFFRGFKFSVAWWAYAFPLTSFANASLHYSVEVGNPGLQGFAVIFSFVACVTVFMLCLLTVLHIFWGTMFPNDLMIIPNEKDGRSEKEQLAWTQG</sequence>
<dbReference type="OrthoDB" id="1912323at2759"/>
<dbReference type="GO" id="GO:0008308">
    <property type="term" value="F:voltage-gated monoatomic anion channel activity"/>
    <property type="evidence" value="ECO:0007669"/>
    <property type="project" value="InterPro"/>
</dbReference>
<feature type="transmembrane region" description="Helical" evidence="11">
    <location>
        <begin position="503"/>
        <end position="521"/>
    </location>
</feature>
<feature type="region of interest" description="Disordered" evidence="10">
    <location>
        <begin position="283"/>
        <end position="318"/>
    </location>
</feature>
<reference evidence="12" key="1">
    <citation type="submission" date="2021-08" db="EMBL/GenBank/DDBJ databases">
        <title>WGS assembly of Ceratopteris richardii.</title>
        <authorList>
            <person name="Marchant D.B."/>
            <person name="Chen G."/>
            <person name="Jenkins J."/>
            <person name="Shu S."/>
            <person name="Leebens-Mack J."/>
            <person name="Grimwood J."/>
            <person name="Schmutz J."/>
            <person name="Soltis P."/>
            <person name="Soltis D."/>
            <person name="Chen Z.-H."/>
        </authorList>
    </citation>
    <scope>NUCLEOTIDE SEQUENCE</scope>
    <source>
        <strain evidence="12">Whitten #5841</strain>
        <tissue evidence="12">Leaf</tissue>
    </source>
</reference>
<feature type="transmembrane region" description="Helical" evidence="11">
    <location>
        <begin position="590"/>
        <end position="609"/>
    </location>
</feature>
<feature type="transmembrane region" description="Helical" evidence="11">
    <location>
        <begin position="560"/>
        <end position="578"/>
    </location>
</feature>
<feature type="transmembrane region" description="Helical" evidence="11">
    <location>
        <begin position="533"/>
        <end position="554"/>
    </location>
</feature>
<dbReference type="GO" id="GO:0012505">
    <property type="term" value="C:endomembrane system"/>
    <property type="evidence" value="ECO:0007669"/>
    <property type="project" value="UniProtKB-SubCell"/>
</dbReference>
<keyword evidence="13" id="KW-1185">Reference proteome</keyword>
<feature type="transmembrane region" description="Helical" evidence="11">
    <location>
        <begin position="443"/>
        <end position="460"/>
    </location>
</feature>
<evidence type="ECO:0000256" key="1">
    <source>
        <dbReference type="ARBA" id="ARBA00004127"/>
    </source>
</evidence>
<keyword evidence="5" id="KW-1003">Cell membrane</keyword>